<feature type="compositionally biased region" description="Low complexity" evidence="1">
    <location>
        <begin position="28"/>
        <end position="97"/>
    </location>
</feature>
<sequence length="355" mass="38610">MCRLLDDASLADASTISDTTAVSGPSGNTEVQVTTTTTARTISTTTSTIPQTTTTTTPETAITARNTSPTTTTKPQTPTTIATTTTPQTATTTTQNATTTTIPQATYTTTPQTATTVTTPQTTTTTTPQTTTTTTTTTTPATTTTLSQTTTTTTTPQTTTTTTTPQTTTTTTSLPVTFPSEIRPQHTSCGEGQAVIGLAMYKDDTNLNNFQHLICGFPLAPIKEPFQFKQDSKEYKSMGPTENYKNNPEKCSENNVMTNLIALKSYDYTDLDDKWNDSPYMYKTCKAATNWRVNGNDCQEVSMTTGPWTGPFEDNATTNDWNYWYLCPQGYFTVQITRNSNRQADMMECCKVVPL</sequence>
<dbReference type="AlphaFoldDB" id="A0AAE1KKC8"/>
<accession>A0AAE1KKC8</accession>
<reference evidence="2" key="1">
    <citation type="submission" date="2023-10" db="EMBL/GenBank/DDBJ databases">
        <title>Genome assemblies of two species of porcelain crab, Petrolisthes cinctipes and Petrolisthes manimaculis (Anomura: Porcellanidae).</title>
        <authorList>
            <person name="Angst P."/>
        </authorList>
    </citation>
    <scope>NUCLEOTIDE SEQUENCE</scope>
    <source>
        <strain evidence="2">PB745_01</strain>
        <tissue evidence="2">Gill</tissue>
    </source>
</reference>
<feature type="region of interest" description="Disordered" evidence="1">
    <location>
        <begin position="111"/>
        <end position="187"/>
    </location>
</feature>
<evidence type="ECO:0000313" key="3">
    <source>
        <dbReference type="Proteomes" id="UP001286313"/>
    </source>
</evidence>
<keyword evidence="3" id="KW-1185">Reference proteome</keyword>
<organism evidence="2 3">
    <name type="scientific">Petrolisthes cinctipes</name>
    <name type="common">Flat porcelain crab</name>
    <dbReference type="NCBI Taxonomy" id="88211"/>
    <lineage>
        <taxon>Eukaryota</taxon>
        <taxon>Metazoa</taxon>
        <taxon>Ecdysozoa</taxon>
        <taxon>Arthropoda</taxon>
        <taxon>Crustacea</taxon>
        <taxon>Multicrustacea</taxon>
        <taxon>Malacostraca</taxon>
        <taxon>Eumalacostraca</taxon>
        <taxon>Eucarida</taxon>
        <taxon>Decapoda</taxon>
        <taxon>Pleocyemata</taxon>
        <taxon>Anomura</taxon>
        <taxon>Galatheoidea</taxon>
        <taxon>Porcellanidae</taxon>
        <taxon>Petrolisthes</taxon>
    </lineage>
</organism>
<proteinExistence type="predicted"/>
<protein>
    <submittedName>
        <fullName evidence="2">Uncharacterized protein</fullName>
    </submittedName>
</protein>
<feature type="compositionally biased region" description="Low complexity" evidence="1">
    <location>
        <begin position="111"/>
        <end position="172"/>
    </location>
</feature>
<dbReference type="EMBL" id="JAWQEG010002041">
    <property type="protein sequence ID" value="KAK3874867.1"/>
    <property type="molecule type" value="Genomic_DNA"/>
</dbReference>
<dbReference type="Proteomes" id="UP001286313">
    <property type="component" value="Unassembled WGS sequence"/>
</dbReference>
<evidence type="ECO:0000256" key="1">
    <source>
        <dbReference type="SAM" id="MobiDB-lite"/>
    </source>
</evidence>
<comment type="caution">
    <text evidence="2">The sequence shown here is derived from an EMBL/GenBank/DDBJ whole genome shotgun (WGS) entry which is preliminary data.</text>
</comment>
<name>A0AAE1KKC8_PETCI</name>
<feature type="compositionally biased region" description="Polar residues" evidence="1">
    <location>
        <begin position="18"/>
        <end position="27"/>
    </location>
</feature>
<evidence type="ECO:0000313" key="2">
    <source>
        <dbReference type="EMBL" id="KAK3874867.1"/>
    </source>
</evidence>
<gene>
    <name evidence="2" type="ORF">Pcinc_020187</name>
</gene>
<feature type="region of interest" description="Disordered" evidence="1">
    <location>
        <begin position="18"/>
        <end position="97"/>
    </location>
</feature>